<dbReference type="SMART" id="SM00862">
    <property type="entry name" value="Trans_reg_C"/>
    <property type="match status" value="1"/>
</dbReference>
<dbReference type="RefSeq" id="WP_258789646.1">
    <property type="nucleotide sequence ID" value="NZ_JANUGQ010000021.1"/>
</dbReference>
<dbReference type="InterPro" id="IPR001867">
    <property type="entry name" value="OmpR/PhoB-type_DNA-bd"/>
</dbReference>
<keyword evidence="5" id="KW-0804">Transcription</keyword>
<dbReference type="InterPro" id="IPR016032">
    <property type="entry name" value="Sig_transdc_resp-reg_C-effctor"/>
</dbReference>
<proteinExistence type="inferred from homology"/>
<dbReference type="SUPFAM" id="SSF48452">
    <property type="entry name" value="TPR-like"/>
    <property type="match status" value="1"/>
</dbReference>
<protein>
    <submittedName>
        <fullName evidence="8">Winged helix-turn-helix domain-containing protein</fullName>
    </submittedName>
</protein>
<dbReference type="Gene3D" id="1.25.40.10">
    <property type="entry name" value="Tetratricopeptide repeat domain"/>
    <property type="match status" value="1"/>
</dbReference>
<dbReference type="Pfam" id="PF03704">
    <property type="entry name" value="BTAD"/>
    <property type="match status" value="1"/>
</dbReference>
<dbReference type="SMART" id="SM01043">
    <property type="entry name" value="BTAD"/>
    <property type="match status" value="1"/>
</dbReference>
<dbReference type="PANTHER" id="PTHR35807">
    <property type="entry name" value="TRANSCRIPTIONAL REGULATOR REDD-RELATED"/>
    <property type="match status" value="1"/>
</dbReference>
<sequence length="284" mass="31082">MNLLSVQGERTAPTPPLEFGLLGPLVARSGDEVLDIGPPKRRVLLIRLLLERGHAIPLESLCDDLWPGRPPRGAVSSVHAHISRLRDALEPQRARRGKAGVLVREPMGYALRVPPEAQDAVGFERALGRARRLLGEGRVGAARQEIDTALGLWRGAALADAVDHPFAAQEITRLEEARLLGRELRVTILVHEGNLEEAVLSAEELTARNPLREVTWELLMHALYLSGRPAEALQRYAKLRGLLSEELGMDPGPRLRRLQTAILRQDDSRLSVLGAPVPQAPASG</sequence>
<evidence type="ECO:0000256" key="6">
    <source>
        <dbReference type="PROSITE-ProRule" id="PRU01091"/>
    </source>
</evidence>
<dbReference type="PANTHER" id="PTHR35807:SF1">
    <property type="entry name" value="TRANSCRIPTIONAL REGULATOR REDD"/>
    <property type="match status" value="1"/>
</dbReference>
<name>A0ABT2CM91_9ACTN</name>
<accession>A0ABT2CM91</accession>
<evidence type="ECO:0000313" key="8">
    <source>
        <dbReference type="EMBL" id="MCS0638376.1"/>
    </source>
</evidence>
<evidence type="ECO:0000256" key="4">
    <source>
        <dbReference type="ARBA" id="ARBA00023125"/>
    </source>
</evidence>
<dbReference type="CDD" id="cd15831">
    <property type="entry name" value="BTAD"/>
    <property type="match status" value="1"/>
</dbReference>
<comment type="similarity">
    <text evidence="1">Belongs to the AfsR/DnrI/RedD regulatory family.</text>
</comment>
<keyword evidence="9" id="KW-1185">Reference proteome</keyword>
<dbReference type="InterPro" id="IPR036388">
    <property type="entry name" value="WH-like_DNA-bd_sf"/>
</dbReference>
<feature type="DNA-binding region" description="OmpR/PhoB-type" evidence="6">
    <location>
        <begin position="9"/>
        <end position="113"/>
    </location>
</feature>
<evidence type="ECO:0000256" key="1">
    <source>
        <dbReference type="ARBA" id="ARBA00005820"/>
    </source>
</evidence>
<dbReference type="Proteomes" id="UP001431313">
    <property type="component" value="Unassembled WGS sequence"/>
</dbReference>
<dbReference type="InterPro" id="IPR011990">
    <property type="entry name" value="TPR-like_helical_dom_sf"/>
</dbReference>
<dbReference type="InterPro" id="IPR005158">
    <property type="entry name" value="BTAD"/>
</dbReference>
<evidence type="ECO:0000256" key="5">
    <source>
        <dbReference type="ARBA" id="ARBA00023163"/>
    </source>
</evidence>
<keyword evidence="4 6" id="KW-0238">DNA-binding</keyword>
<dbReference type="SUPFAM" id="SSF46894">
    <property type="entry name" value="C-terminal effector domain of the bipartite response regulators"/>
    <property type="match status" value="1"/>
</dbReference>
<dbReference type="EMBL" id="JANUGQ010000021">
    <property type="protein sequence ID" value="MCS0638376.1"/>
    <property type="molecule type" value="Genomic_DNA"/>
</dbReference>
<feature type="domain" description="OmpR/PhoB-type" evidence="7">
    <location>
        <begin position="9"/>
        <end position="113"/>
    </location>
</feature>
<reference evidence="8" key="1">
    <citation type="submission" date="2022-08" db="EMBL/GenBank/DDBJ databases">
        <authorList>
            <person name="Somphong A."/>
            <person name="Phongsopitanun W."/>
        </authorList>
    </citation>
    <scope>NUCLEOTIDE SEQUENCE</scope>
    <source>
        <strain evidence="8">LP05-1</strain>
    </source>
</reference>
<evidence type="ECO:0000256" key="2">
    <source>
        <dbReference type="ARBA" id="ARBA00023012"/>
    </source>
</evidence>
<evidence type="ECO:0000259" key="7">
    <source>
        <dbReference type="PROSITE" id="PS51755"/>
    </source>
</evidence>
<keyword evidence="3" id="KW-0805">Transcription regulation</keyword>
<keyword evidence="2" id="KW-0902">Two-component regulatory system</keyword>
<evidence type="ECO:0000313" key="9">
    <source>
        <dbReference type="Proteomes" id="UP001431313"/>
    </source>
</evidence>
<organism evidence="8 9">
    <name type="scientific">Streptomyces pyxinae</name>
    <dbReference type="NCBI Taxonomy" id="2970734"/>
    <lineage>
        <taxon>Bacteria</taxon>
        <taxon>Bacillati</taxon>
        <taxon>Actinomycetota</taxon>
        <taxon>Actinomycetes</taxon>
        <taxon>Kitasatosporales</taxon>
        <taxon>Streptomycetaceae</taxon>
        <taxon>Streptomyces</taxon>
    </lineage>
</organism>
<dbReference type="Gene3D" id="1.10.10.10">
    <property type="entry name" value="Winged helix-like DNA-binding domain superfamily/Winged helix DNA-binding domain"/>
    <property type="match status" value="1"/>
</dbReference>
<dbReference type="Pfam" id="PF00486">
    <property type="entry name" value="Trans_reg_C"/>
    <property type="match status" value="1"/>
</dbReference>
<gene>
    <name evidence="8" type="ORF">NX801_22515</name>
</gene>
<comment type="caution">
    <text evidence="8">The sequence shown here is derived from an EMBL/GenBank/DDBJ whole genome shotgun (WGS) entry which is preliminary data.</text>
</comment>
<dbReference type="PROSITE" id="PS51755">
    <property type="entry name" value="OMPR_PHOB"/>
    <property type="match status" value="1"/>
</dbReference>
<evidence type="ECO:0000256" key="3">
    <source>
        <dbReference type="ARBA" id="ARBA00023015"/>
    </source>
</evidence>
<dbReference type="InterPro" id="IPR051677">
    <property type="entry name" value="AfsR-DnrI-RedD_regulator"/>
</dbReference>